<reference evidence="3 4" key="1">
    <citation type="submission" date="2020-01" db="EMBL/GenBank/DDBJ databases">
        <title>Paenibacillus soybeanensis sp. nov. isolated from the nodules of soybean (Glycine max(L.) Merr).</title>
        <authorList>
            <person name="Wang H."/>
        </authorList>
    </citation>
    <scope>NUCLEOTIDE SEQUENCE [LARGE SCALE GENOMIC DNA]</scope>
    <source>
        <strain evidence="3 4">DSM 23054</strain>
    </source>
</reference>
<dbReference type="GO" id="GO:0016758">
    <property type="term" value="F:hexosyltransferase activity"/>
    <property type="evidence" value="ECO:0007669"/>
    <property type="project" value="TreeGrafter"/>
</dbReference>
<keyword evidence="3" id="KW-0808">Transferase</keyword>
<evidence type="ECO:0000313" key="4">
    <source>
        <dbReference type="Proteomes" id="UP000558113"/>
    </source>
</evidence>
<dbReference type="Pfam" id="PF13439">
    <property type="entry name" value="Glyco_transf_4"/>
    <property type="match status" value="1"/>
</dbReference>
<dbReference type="InterPro" id="IPR028098">
    <property type="entry name" value="Glyco_trans_4-like_N"/>
</dbReference>
<dbReference type="OrthoDB" id="9815550at2"/>
<name>A0A7X5BX99_9BACL</name>
<dbReference type="EMBL" id="JAAAMU010000002">
    <property type="protein sequence ID" value="NBC68357.1"/>
    <property type="molecule type" value="Genomic_DNA"/>
</dbReference>
<feature type="domain" description="Glycosyl transferase family 1" evidence="1">
    <location>
        <begin position="224"/>
        <end position="383"/>
    </location>
</feature>
<dbReference type="InterPro" id="IPR001296">
    <property type="entry name" value="Glyco_trans_1"/>
</dbReference>
<protein>
    <submittedName>
        <fullName evidence="3">Glycosyltransferase</fullName>
    </submittedName>
</protein>
<dbReference type="AlphaFoldDB" id="A0A7X5BX99"/>
<dbReference type="Gene3D" id="3.40.50.2000">
    <property type="entry name" value="Glycogen Phosphorylase B"/>
    <property type="match status" value="2"/>
</dbReference>
<dbReference type="PANTHER" id="PTHR45947:SF3">
    <property type="entry name" value="SULFOQUINOVOSYL TRANSFERASE SQD2"/>
    <property type="match status" value="1"/>
</dbReference>
<evidence type="ECO:0000259" key="2">
    <source>
        <dbReference type="Pfam" id="PF13439"/>
    </source>
</evidence>
<accession>A0A7X5BX99</accession>
<dbReference type="RefSeq" id="WP_161695062.1">
    <property type="nucleotide sequence ID" value="NZ_JAAAMU010000002.1"/>
</dbReference>
<evidence type="ECO:0000313" key="3">
    <source>
        <dbReference type="EMBL" id="NBC68357.1"/>
    </source>
</evidence>
<proteinExistence type="predicted"/>
<dbReference type="Pfam" id="PF00534">
    <property type="entry name" value="Glycos_transf_1"/>
    <property type="match status" value="1"/>
</dbReference>
<evidence type="ECO:0000259" key="1">
    <source>
        <dbReference type="Pfam" id="PF00534"/>
    </source>
</evidence>
<organism evidence="3 4">
    <name type="scientific">Paenibacillus sacheonensis</name>
    <dbReference type="NCBI Taxonomy" id="742054"/>
    <lineage>
        <taxon>Bacteria</taxon>
        <taxon>Bacillati</taxon>
        <taxon>Bacillota</taxon>
        <taxon>Bacilli</taxon>
        <taxon>Bacillales</taxon>
        <taxon>Paenibacillaceae</taxon>
        <taxon>Paenibacillus</taxon>
    </lineage>
</organism>
<keyword evidence="4" id="KW-1185">Reference proteome</keyword>
<sequence>MKILLATYWLVPHVGGVWTFMSQLKEQLEARGHEVDMMGKGPDYSNYHLVNRGLVLSKEKLLPLLISKVNALQVPPHRLDPHGIIRTYELERYCMELSAAYFGLERYDIIHTQDIFAARALSRVKPKGTPLVAHLHGSVATELHDHFRERPQLGITERSAEWSYFNAIEHYGAVSSDVTITANEWQRKMLVSQFHVSERQITTFQYGLDAESFWRRARLGTPIARPEAKKVIIFPGRLVYVKGIHVLIDALHLLKSVNQDWVCWIVGDGEQRHELEQQVSRHALQNDVRFLGQRDDVPALLQQADIFVHSCIQDNQPFSVMEAQLAGLPVLLSSAAGLPEMAEHGRTGLISPVGDSSALCQQIRLLLENEPYRKELGANAKAWASKHWSMELMIERLLKVYASVITKPD</sequence>
<dbReference type="InterPro" id="IPR050194">
    <property type="entry name" value="Glycosyltransferase_grp1"/>
</dbReference>
<dbReference type="Proteomes" id="UP000558113">
    <property type="component" value="Unassembled WGS sequence"/>
</dbReference>
<dbReference type="PANTHER" id="PTHR45947">
    <property type="entry name" value="SULFOQUINOVOSYL TRANSFERASE SQD2"/>
    <property type="match status" value="1"/>
</dbReference>
<gene>
    <name evidence="3" type="ORF">GT003_05015</name>
</gene>
<feature type="domain" description="Glycosyltransferase subfamily 4-like N-terminal" evidence="2">
    <location>
        <begin position="14"/>
        <end position="211"/>
    </location>
</feature>
<comment type="caution">
    <text evidence="3">The sequence shown here is derived from an EMBL/GenBank/DDBJ whole genome shotgun (WGS) entry which is preliminary data.</text>
</comment>
<dbReference type="SUPFAM" id="SSF53756">
    <property type="entry name" value="UDP-Glycosyltransferase/glycogen phosphorylase"/>
    <property type="match status" value="1"/>
</dbReference>
<dbReference type="CDD" id="cd03801">
    <property type="entry name" value="GT4_PimA-like"/>
    <property type="match status" value="1"/>
</dbReference>